<accession>A0AAJ0D198</accession>
<dbReference type="GO" id="GO:0000329">
    <property type="term" value="C:fungal-type vacuole membrane"/>
    <property type="evidence" value="ECO:0007669"/>
    <property type="project" value="InterPro"/>
</dbReference>
<organism evidence="3 4">
    <name type="scientific">Conoideocrella luteorostrata</name>
    <dbReference type="NCBI Taxonomy" id="1105319"/>
    <lineage>
        <taxon>Eukaryota</taxon>
        <taxon>Fungi</taxon>
        <taxon>Dikarya</taxon>
        <taxon>Ascomycota</taxon>
        <taxon>Pezizomycotina</taxon>
        <taxon>Sordariomycetes</taxon>
        <taxon>Hypocreomycetidae</taxon>
        <taxon>Hypocreales</taxon>
        <taxon>Clavicipitaceae</taxon>
        <taxon>Conoideocrella</taxon>
    </lineage>
</organism>
<keyword evidence="2" id="KW-0812">Transmembrane</keyword>
<feature type="transmembrane region" description="Helical" evidence="2">
    <location>
        <begin position="66"/>
        <end position="86"/>
    </location>
</feature>
<dbReference type="InterPro" id="IPR046368">
    <property type="entry name" value="Tag1"/>
</dbReference>
<feature type="region of interest" description="Disordered" evidence="1">
    <location>
        <begin position="1"/>
        <end position="56"/>
    </location>
</feature>
<feature type="compositionally biased region" description="Low complexity" evidence="1">
    <location>
        <begin position="32"/>
        <end position="42"/>
    </location>
</feature>
<protein>
    <submittedName>
        <fullName evidence="3">Uncharacterized protein</fullName>
    </submittedName>
</protein>
<sequence length="446" mass="48379">MARTASPVAPSREPNPSTTATGARGDAEDTAADAQSTASSTDHINEKASGPPLTKRQKVRRHCGRFWLWYLIATIIFLAIFLPILFKVIIPAIVQAIIKGQDLPIEGGRLDCVSSTEAKLGLNTSLNTPLPARLGNLTLDLYNKDTPTYSPFLNLTITGQQIKGDTKIVVVPQLVTVKNESELVSWLGKVFETDKVDLTVKGSPTVYLGELKSDAKLDKTIQLPGLRKFAGFGIKDLTLMVPPDKDGNNLKGTINIPNWGVLQLNLGNITFSLFSGKVQIGQITAREVLLNVGNNTLNFDGKLDLPGLVKNLGPVIHSQKDALNRGQVELNVTGNMVVVNGQRISYIEKVLGSRQLTTSMSVITLLSDVVNGFIGGGSNSIIDVFGDVIGNNTFLQHVIDHYNTTQINKNNTKSSAFTKRAPSPRDALMLNMLKMGLRMKLNQIQS</sequence>
<dbReference type="Proteomes" id="UP001251528">
    <property type="component" value="Unassembled WGS sequence"/>
</dbReference>
<dbReference type="InterPro" id="IPR022185">
    <property type="entry name" value="DUF3712"/>
</dbReference>
<dbReference type="PANTHER" id="PTHR35895:SF2">
    <property type="match status" value="1"/>
</dbReference>
<name>A0AAJ0D198_9HYPO</name>
<reference evidence="3" key="1">
    <citation type="submission" date="2023-06" db="EMBL/GenBank/DDBJ databases">
        <title>Conoideocrella luteorostrata (Hypocreales: Clavicipitaceae), a potential biocontrol fungus for elongate hemlock scale in United States Christmas tree production areas.</title>
        <authorList>
            <person name="Barrett H."/>
            <person name="Lovett B."/>
            <person name="Macias A.M."/>
            <person name="Stajich J.E."/>
            <person name="Kasson M.T."/>
        </authorList>
    </citation>
    <scope>NUCLEOTIDE SEQUENCE</scope>
    <source>
        <strain evidence="3">ARSEF 14590</strain>
    </source>
</reference>
<keyword evidence="4" id="KW-1185">Reference proteome</keyword>
<gene>
    <name evidence="3" type="ORF">QQS21_000816</name>
</gene>
<evidence type="ECO:0000256" key="1">
    <source>
        <dbReference type="SAM" id="MobiDB-lite"/>
    </source>
</evidence>
<dbReference type="PANTHER" id="PTHR35895">
    <property type="entry name" value="CHROMOSOME 16, WHOLE GENOME SHOTGUN SEQUENCE"/>
    <property type="match status" value="1"/>
</dbReference>
<keyword evidence="2" id="KW-1133">Transmembrane helix</keyword>
<comment type="caution">
    <text evidence="3">The sequence shown here is derived from an EMBL/GenBank/DDBJ whole genome shotgun (WGS) entry which is preliminary data.</text>
</comment>
<evidence type="ECO:0000313" key="3">
    <source>
        <dbReference type="EMBL" id="KAK2616184.1"/>
    </source>
</evidence>
<proteinExistence type="predicted"/>
<dbReference type="EMBL" id="JASWJB010000008">
    <property type="protein sequence ID" value="KAK2616184.1"/>
    <property type="molecule type" value="Genomic_DNA"/>
</dbReference>
<dbReference type="AlphaFoldDB" id="A0AAJ0D198"/>
<dbReference type="Pfam" id="PF12505">
    <property type="entry name" value="DUF3712"/>
    <property type="match status" value="1"/>
</dbReference>
<evidence type="ECO:0000256" key="2">
    <source>
        <dbReference type="SAM" id="Phobius"/>
    </source>
</evidence>
<evidence type="ECO:0000313" key="4">
    <source>
        <dbReference type="Proteomes" id="UP001251528"/>
    </source>
</evidence>
<keyword evidence="2" id="KW-0472">Membrane</keyword>